<dbReference type="AlphaFoldDB" id="A0A1M6CBN5"/>
<dbReference type="PROSITE" id="PS51257">
    <property type="entry name" value="PROKAR_LIPOPROTEIN"/>
    <property type="match status" value="1"/>
</dbReference>
<dbReference type="Gene3D" id="3.80.10.10">
    <property type="entry name" value="Ribonuclease Inhibitor"/>
    <property type="match status" value="1"/>
</dbReference>
<evidence type="ECO:0008006" key="5">
    <source>
        <dbReference type="Google" id="ProtNLM"/>
    </source>
</evidence>
<evidence type="ECO:0000313" key="4">
    <source>
        <dbReference type="Proteomes" id="UP000184442"/>
    </source>
</evidence>
<keyword evidence="1" id="KW-0433">Leucine-rich repeat</keyword>
<protein>
    <recommendedName>
        <fullName evidence="5">Leucine Rich repeat-containing protein</fullName>
    </recommendedName>
</protein>
<dbReference type="SUPFAM" id="SSF52058">
    <property type="entry name" value="L domain-like"/>
    <property type="match status" value="1"/>
</dbReference>
<organism evidence="3 4">
    <name type="scientific">Lutispora thermophila DSM 19022</name>
    <dbReference type="NCBI Taxonomy" id="1122184"/>
    <lineage>
        <taxon>Bacteria</taxon>
        <taxon>Bacillati</taxon>
        <taxon>Bacillota</taxon>
        <taxon>Clostridia</taxon>
        <taxon>Lutisporales</taxon>
        <taxon>Lutisporaceae</taxon>
        <taxon>Lutispora</taxon>
    </lineage>
</organism>
<keyword evidence="4" id="KW-1185">Reference proteome</keyword>
<dbReference type="OrthoDB" id="1910526at2"/>
<evidence type="ECO:0000256" key="1">
    <source>
        <dbReference type="ARBA" id="ARBA00022614"/>
    </source>
</evidence>
<reference evidence="3 4" key="1">
    <citation type="submission" date="2016-11" db="EMBL/GenBank/DDBJ databases">
        <authorList>
            <person name="Jaros S."/>
            <person name="Januszkiewicz K."/>
            <person name="Wedrychowicz H."/>
        </authorList>
    </citation>
    <scope>NUCLEOTIDE SEQUENCE [LARGE SCALE GENOMIC DNA]</scope>
    <source>
        <strain evidence="3 4">DSM 19022</strain>
    </source>
</reference>
<dbReference type="InterPro" id="IPR032675">
    <property type="entry name" value="LRR_dom_sf"/>
</dbReference>
<dbReference type="PROSITE" id="PS51450">
    <property type="entry name" value="LRR"/>
    <property type="match status" value="1"/>
</dbReference>
<dbReference type="STRING" id="1122184.SAMN02745176_00697"/>
<dbReference type="Proteomes" id="UP000184442">
    <property type="component" value="Unassembled WGS sequence"/>
</dbReference>
<gene>
    <name evidence="3" type="ORF">SAMN02745176_00697</name>
</gene>
<proteinExistence type="predicted"/>
<dbReference type="PANTHER" id="PTHR46652:SF3">
    <property type="entry name" value="LEUCINE-RICH REPEAT-CONTAINING PROTEIN 9"/>
    <property type="match status" value="1"/>
</dbReference>
<dbReference type="RefSeq" id="WP_073024600.1">
    <property type="nucleotide sequence ID" value="NZ_FQZS01000005.1"/>
</dbReference>
<dbReference type="InterPro" id="IPR001611">
    <property type="entry name" value="Leu-rich_rpt"/>
</dbReference>
<name>A0A1M6CBN5_9FIRM</name>
<evidence type="ECO:0000256" key="2">
    <source>
        <dbReference type="ARBA" id="ARBA00022737"/>
    </source>
</evidence>
<dbReference type="InterPro" id="IPR050836">
    <property type="entry name" value="SDS22/Internalin_LRR"/>
</dbReference>
<dbReference type="EMBL" id="FQZS01000005">
    <property type="protein sequence ID" value="SHI58445.1"/>
    <property type="molecule type" value="Genomic_DNA"/>
</dbReference>
<accession>A0A1M6CBN5</accession>
<sequence>MKFFKISLFVLMFALSIIGCNIVQYNSNSSNISTTNESNELIYGKYPEPILIAIGKNSEVNKNYKELTKDDLKKVTYLYFSKENGFEDGEKYDFSILLEMTNLTDLDLDIGKNIKLEDYSVLKNLSELKTLEVSNINDFDAKSIAYLTSLENLTIRNSNDLTNIEFLSNMNQLTSLTLDNVPNVHDYQPLKYLPNVNIVDLINCELTEKDIDTIPDMDSLEALSLYNNKIVSLNNFPKVKNLQFLSLSSNPLREINISPDRIPKLKELYLNDTEICDLSKLSGVNHIHAIGLRYTDVKRLSPLKEYKNLTYIDINPNNVEDLDVFKDSSVEIYETEG</sequence>
<evidence type="ECO:0000313" key="3">
    <source>
        <dbReference type="EMBL" id="SHI58445.1"/>
    </source>
</evidence>
<dbReference type="PANTHER" id="PTHR46652">
    <property type="entry name" value="LEUCINE-RICH REPEAT AND IQ DOMAIN-CONTAINING PROTEIN 1-RELATED"/>
    <property type="match status" value="1"/>
</dbReference>
<keyword evidence="2" id="KW-0677">Repeat</keyword>